<dbReference type="EMBL" id="BANC01000179">
    <property type="protein sequence ID" value="GAN82220.1"/>
    <property type="molecule type" value="Genomic_DNA"/>
</dbReference>
<protein>
    <submittedName>
        <fullName evidence="1">Uncharacterized protein</fullName>
    </submittedName>
</protein>
<keyword evidence="2" id="KW-1185">Reference proteome</keyword>
<evidence type="ECO:0000313" key="2">
    <source>
        <dbReference type="Proteomes" id="UP000032668"/>
    </source>
</evidence>
<sequence length="71" mass="7928">MVVKRCQVDGLHPQHAAEPILPPELVPRLWCQLPAAIQQQLAQQMAQLIQRLRLSAGPCEEGRDVKHLTGD</sequence>
<accession>A0A0D6PK84</accession>
<proteinExistence type="predicted"/>
<dbReference type="AlphaFoldDB" id="A0A0D6PK84"/>
<dbReference type="STRING" id="1120923.SAMN02746095_03003"/>
<reference evidence="1 2" key="1">
    <citation type="submission" date="2012-11" db="EMBL/GenBank/DDBJ databases">
        <title>Whole genome sequence of Acidocella aminolytica 101 = DSM 11237.</title>
        <authorList>
            <person name="Azuma Y."/>
            <person name="Higashiura N."/>
            <person name="Hirakawa H."/>
            <person name="Matsushita K."/>
        </authorList>
    </citation>
    <scope>NUCLEOTIDE SEQUENCE [LARGE SCALE GENOMIC DNA]</scope>
    <source>
        <strain evidence="2">101 / DSM 11237</strain>
    </source>
</reference>
<name>A0A0D6PK84_9PROT</name>
<comment type="caution">
    <text evidence="1">The sequence shown here is derived from an EMBL/GenBank/DDBJ whole genome shotgun (WGS) entry which is preliminary data.</text>
</comment>
<evidence type="ECO:0000313" key="1">
    <source>
        <dbReference type="EMBL" id="GAN82220.1"/>
    </source>
</evidence>
<organism evidence="1 2">
    <name type="scientific">Acidocella aminolytica 101 = DSM 11237</name>
    <dbReference type="NCBI Taxonomy" id="1120923"/>
    <lineage>
        <taxon>Bacteria</taxon>
        <taxon>Pseudomonadati</taxon>
        <taxon>Pseudomonadota</taxon>
        <taxon>Alphaproteobacteria</taxon>
        <taxon>Acetobacterales</taxon>
        <taxon>Acidocellaceae</taxon>
        <taxon>Acidocella</taxon>
    </lineage>
</organism>
<dbReference type="Proteomes" id="UP000032668">
    <property type="component" value="Unassembled WGS sequence"/>
</dbReference>
<gene>
    <name evidence="1" type="ORF">Aam_182_005</name>
</gene>